<proteinExistence type="predicted"/>
<keyword evidence="1" id="KW-0808">Transferase</keyword>
<dbReference type="EMBL" id="BKCJ010009227">
    <property type="protein sequence ID" value="GEU86000.1"/>
    <property type="molecule type" value="Genomic_DNA"/>
</dbReference>
<dbReference type="AlphaFoldDB" id="A0A6L2NIW8"/>
<sequence>MQGMNDGPSSILTRELRIDYVIRMAAPQFTLQTIETADDRTWLSNAPDMEIYSVYGVGIHTERACIYKLTPTAECYIPLQIDTSTKDKNEDGWRWKTISSSSGIKMYIREYDHKPPANFLESLGTLSGAHVDIIGNFKLIEDVIRVAAGAKGEELRGDQVYIGIFEWSEKIKLKL</sequence>
<dbReference type="PANTHER" id="PTHR11440">
    <property type="entry name" value="LECITHIN-CHOLESTEROL ACYLTRANSFERASE-RELATED"/>
    <property type="match status" value="1"/>
</dbReference>
<dbReference type="Pfam" id="PF02450">
    <property type="entry name" value="LCAT"/>
    <property type="match status" value="1"/>
</dbReference>
<evidence type="ECO:0000313" key="1">
    <source>
        <dbReference type="EMBL" id="GEU86000.1"/>
    </source>
</evidence>
<reference evidence="1" key="1">
    <citation type="journal article" date="2019" name="Sci. Rep.">
        <title>Draft genome of Tanacetum cinerariifolium, the natural source of mosquito coil.</title>
        <authorList>
            <person name="Yamashiro T."/>
            <person name="Shiraishi A."/>
            <person name="Satake H."/>
            <person name="Nakayama K."/>
        </authorList>
    </citation>
    <scope>NUCLEOTIDE SEQUENCE</scope>
</reference>
<dbReference type="InterPro" id="IPR003386">
    <property type="entry name" value="LACT/PDAT_acylTrfase"/>
</dbReference>
<dbReference type="GO" id="GO:0006629">
    <property type="term" value="P:lipid metabolic process"/>
    <property type="evidence" value="ECO:0007669"/>
    <property type="project" value="InterPro"/>
</dbReference>
<organism evidence="1">
    <name type="scientific">Tanacetum cinerariifolium</name>
    <name type="common">Dalmatian daisy</name>
    <name type="synonym">Chrysanthemum cinerariifolium</name>
    <dbReference type="NCBI Taxonomy" id="118510"/>
    <lineage>
        <taxon>Eukaryota</taxon>
        <taxon>Viridiplantae</taxon>
        <taxon>Streptophyta</taxon>
        <taxon>Embryophyta</taxon>
        <taxon>Tracheophyta</taxon>
        <taxon>Spermatophyta</taxon>
        <taxon>Magnoliopsida</taxon>
        <taxon>eudicotyledons</taxon>
        <taxon>Gunneridae</taxon>
        <taxon>Pentapetalae</taxon>
        <taxon>asterids</taxon>
        <taxon>campanulids</taxon>
        <taxon>Asterales</taxon>
        <taxon>Asteraceae</taxon>
        <taxon>Asteroideae</taxon>
        <taxon>Anthemideae</taxon>
        <taxon>Anthemidinae</taxon>
        <taxon>Tanacetum</taxon>
    </lineage>
</organism>
<gene>
    <name evidence="1" type="ORF">Tci_057978</name>
</gene>
<comment type="caution">
    <text evidence="1">The sequence shown here is derived from an EMBL/GenBank/DDBJ whole genome shotgun (WGS) entry which is preliminary data.</text>
</comment>
<name>A0A6L2NIW8_TANCI</name>
<dbReference type="GO" id="GO:0008374">
    <property type="term" value="F:O-acyltransferase activity"/>
    <property type="evidence" value="ECO:0007669"/>
    <property type="project" value="InterPro"/>
</dbReference>
<keyword evidence="1" id="KW-0012">Acyltransferase</keyword>
<protein>
    <submittedName>
        <fullName evidence="1">Phospholipid:diacylglycerol acyltransferase 1-like</fullName>
    </submittedName>
</protein>
<accession>A0A6L2NIW8</accession>